<evidence type="ECO:0000256" key="6">
    <source>
        <dbReference type="ARBA" id="ARBA00022574"/>
    </source>
</evidence>
<dbReference type="InterPro" id="IPR044938">
    <property type="entry name" value="EDC4_C_sf"/>
</dbReference>
<dbReference type="InterPro" id="IPR045152">
    <property type="entry name" value="EDC4-like"/>
</dbReference>
<dbReference type="Gene3D" id="1.10.220.100">
    <property type="entry name" value="conserved c-terminal region of ge- 1"/>
    <property type="match status" value="1"/>
</dbReference>
<feature type="region of interest" description="Disordered" evidence="11">
    <location>
        <begin position="684"/>
        <end position="703"/>
    </location>
</feature>
<evidence type="ECO:0000256" key="4">
    <source>
        <dbReference type="ARBA" id="ARBA00015762"/>
    </source>
</evidence>
<evidence type="ECO:0000256" key="7">
    <source>
        <dbReference type="ARBA" id="ARBA00022737"/>
    </source>
</evidence>
<comment type="subcellular location">
    <subcellularLocation>
        <location evidence="2">Cytoplasm</location>
        <location evidence="2">P-body</location>
    </subcellularLocation>
    <subcellularLocation>
        <location evidence="1">Nucleus</location>
    </subcellularLocation>
</comment>
<dbReference type="SMART" id="SM00320">
    <property type="entry name" value="WD40"/>
    <property type="match status" value="3"/>
</dbReference>
<dbReference type="PROSITE" id="PS50082">
    <property type="entry name" value="WD_REPEATS_2"/>
    <property type="match status" value="1"/>
</dbReference>
<reference evidence="14" key="2">
    <citation type="submission" date="2025-09" db="UniProtKB">
        <authorList>
            <consortium name="Ensembl"/>
        </authorList>
    </citation>
    <scope>IDENTIFICATION</scope>
</reference>
<feature type="domain" description="Enhancer of mRNA-decapping protein 4 WD40 repeat region" evidence="12">
    <location>
        <begin position="113"/>
        <end position="440"/>
    </location>
</feature>
<dbReference type="GO" id="GO:0000932">
    <property type="term" value="C:P-body"/>
    <property type="evidence" value="ECO:0007669"/>
    <property type="project" value="UniProtKB-SubCell"/>
</dbReference>
<feature type="region of interest" description="Disordered" evidence="11">
    <location>
        <begin position="791"/>
        <end position="900"/>
    </location>
</feature>
<dbReference type="PROSITE" id="PS50294">
    <property type="entry name" value="WD_REPEATS_REGION"/>
    <property type="match status" value="1"/>
</dbReference>
<evidence type="ECO:0000256" key="8">
    <source>
        <dbReference type="ARBA" id="ARBA00023054"/>
    </source>
</evidence>
<evidence type="ECO:0000256" key="5">
    <source>
        <dbReference type="ARBA" id="ARBA00022490"/>
    </source>
</evidence>
<keyword evidence="5" id="KW-0963">Cytoplasm</keyword>
<organism evidence="14 15">
    <name type="scientific">Anser brachyrhynchus</name>
    <name type="common">Pink-footed goose</name>
    <dbReference type="NCBI Taxonomy" id="132585"/>
    <lineage>
        <taxon>Eukaryota</taxon>
        <taxon>Metazoa</taxon>
        <taxon>Chordata</taxon>
        <taxon>Craniata</taxon>
        <taxon>Vertebrata</taxon>
        <taxon>Euteleostomi</taxon>
        <taxon>Archelosauria</taxon>
        <taxon>Archosauria</taxon>
        <taxon>Dinosauria</taxon>
        <taxon>Saurischia</taxon>
        <taxon>Theropoda</taxon>
        <taxon>Coelurosauria</taxon>
        <taxon>Aves</taxon>
        <taxon>Neognathae</taxon>
        <taxon>Galloanserae</taxon>
        <taxon>Anseriformes</taxon>
        <taxon>Anatidae</taxon>
        <taxon>Anserinae</taxon>
        <taxon>Anser</taxon>
    </lineage>
</organism>
<dbReference type="Gene3D" id="2.130.10.10">
    <property type="entry name" value="YVTN repeat-like/Quinoprotein amine dehydrogenase"/>
    <property type="match status" value="1"/>
</dbReference>
<dbReference type="InterPro" id="IPR049404">
    <property type="entry name" value="EDC4_C"/>
</dbReference>
<dbReference type="SUPFAM" id="SSF50978">
    <property type="entry name" value="WD40 repeat-like"/>
    <property type="match status" value="1"/>
</dbReference>
<dbReference type="GO" id="GO:0031087">
    <property type="term" value="P:deadenylation-independent decapping of nuclear-transcribed mRNA"/>
    <property type="evidence" value="ECO:0007669"/>
    <property type="project" value="InterPro"/>
</dbReference>
<feature type="compositionally biased region" description="Basic and acidic residues" evidence="11">
    <location>
        <begin position="807"/>
        <end position="828"/>
    </location>
</feature>
<dbReference type="InterPro" id="IPR036322">
    <property type="entry name" value="WD40_repeat_dom_sf"/>
</dbReference>
<evidence type="ECO:0000256" key="1">
    <source>
        <dbReference type="ARBA" id="ARBA00004123"/>
    </source>
</evidence>
<sequence>MASSNSIDIEDATQHLRDILKLDRPGGSVNENQRPSNSYNGDLNGLLVPDPIVAGDGPSLAKPVHRSISLGALQEKQVICLSGDDSSTCIVISAKDVEIVASSDSSITSKARGSNKVKIQPVARYDWEQKYYYGNLIAVSNSYLAYALRAASNGSAMVRVLSISTAERTLLKGFTGGVADLAFAHLNSNQLACLDEAGNLFVWRLSMDKDKIQEEILVNIKRPENTPLNTSRRIIWCPFIPDDNEENGEEGSQTLALLHEDRAEVWDLDIIRTNNSSWPVEVPNIKEGFIVVKGHSTYLSEGALSPDGTVLATASHDGFVKFWQIYIEGQDEPRCLHEWKPHDGRPLSCLLFCDNHKKQDPEVPFWRFLITGADQNRELKMWCTVSWTCLQTVCFSPDIFSSMSILPSLKVCLDLSAEYLILSDVQRKVLYVMELMQNQEEGKAYFSSISEFLLTHPVLSFGIQAVSRCRLRHTEVLPAEEENDNLSVEGAQGAGAVESAAGVLIKLFCVHTKALQDVQIRFQPLHSPDMGASVPSHGSHEEFGECFSDLGTEGLGSEKGSVHGSQPDLRRIADLPVPADFLALSNDAKPKLMTPDAFMTPSASLQQVTRGEPSEDLTVSPKMQLDTSLTLSSSSSSLQTSPRSHSVLIPGLSDKLTPKAPVPVTPGNSSLALELQEVEPLVVPQASPTRERSPDVISSASTAMSQDIPEIASETLQRSFTAAPSGLPAEVLEPNHHADSMASAASALHLLSPRNRHNSEHSHHSLDMPPVEVDRLNAPSLLETALTQENACSDSVVGQPWPAAPDITRETRNSMADSPRDEVEEKHKSSSYHRHSYHLLQHDSQDASAEQSDHDDEVASLASTSGGFGAKASTQRLPVKDWKAKASPRASPKLKRKGKKDDGYAGLARIRVAVGPAVQDLTELIAAGQQRELSELRQNQMELLQRLTDHLDAIQSSLMGHVERVIDSQQEQEQRRLDRALTEGQQRNGQLQEHLSQQLSQSLSTAVCNRLERTVREEMKKTVPQCISKSMDPVASQLSNTIATKLTAVEGTLKESITKLVKSKNLTDSIVRATADTLQGTIQSAYREAFQSVVLPAFEKSCQSMFQQINDTFKQGTQEYIQQLETHMKNKKAREQEARDPLLNQLRQLISTFQSTTEQLASTVTASVHAEVQHQLHIIVGNLQESILAQVQRVIKGEVSLAMKEQQAAVTSSIVQAMRSAAGTPIPSAHLDFQSQQTHILQLLQQGHLNQAFQQALTAADLNLVLYVCETVDTQQVFGQHPCPLSQPVLLSLIQQLSSDLGTRTELKLNYLEEAVMHLDHSDPITRDHMGSVMNQVRQKLLQFLQVEPHNTLSKPARRLMIMLQGLVTPGMT</sequence>
<name>A0A8B9BMJ5_9AVES</name>
<keyword evidence="9" id="KW-0539">Nucleus</keyword>
<dbReference type="FunFam" id="2.130.10.10:FF:000138">
    <property type="entry name" value="Enhancer of mRNA-decapping protein 4"/>
    <property type="match status" value="1"/>
</dbReference>
<dbReference type="FunFam" id="1.10.220.100:FF:000001">
    <property type="entry name" value="Enhancer of mRNA-decapping protein 4"/>
    <property type="match status" value="1"/>
</dbReference>
<keyword evidence="7" id="KW-0677">Repeat</keyword>
<evidence type="ECO:0000259" key="13">
    <source>
        <dbReference type="Pfam" id="PF21289"/>
    </source>
</evidence>
<evidence type="ECO:0000256" key="3">
    <source>
        <dbReference type="ARBA" id="ARBA00009639"/>
    </source>
</evidence>
<keyword evidence="6 10" id="KW-0853">WD repeat</keyword>
<feature type="compositionally biased region" description="Low complexity" evidence="11">
    <location>
        <begin position="627"/>
        <end position="646"/>
    </location>
</feature>
<dbReference type="Pfam" id="PF21289">
    <property type="entry name" value="EDC4_C"/>
    <property type="match status" value="1"/>
</dbReference>
<dbReference type="GO" id="GO:0005654">
    <property type="term" value="C:nucleoplasm"/>
    <property type="evidence" value="ECO:0007669"/>
    <property type="project" value="Ensembl"/>
</dbReference>
<dbReference type="InterPro" id="IPR032401">
    <property type="entry name" value="EDC4_WD40"/>
</dbReference>
<evidence type="ECO:0000313" key="15">
    <source>
        <dbReference type="Proteomes" id="UP000694426"/>
    </source>
</evidence>
<dbReference type="Pfam" id="PF16529">
    <property type="entry name" value="Ge1_WD40"/>
    <property type="match status" value="1"/>
</dbReference>
<evidence type="ECO:0000256" key="11">
    <source>
        <dbReference type="SAM" id="MobiDB-lite"/>
    </source>
</evidence>
<evidence type="ECO:0000259" key="12">
    <source>
        <dbReference type="Pfam" id="PF16529"/>
    </source>
</evidence>
<dbReference type="Proteomes" id="UP000694426">
    <property type="component" value="Unplaced"/>
</dbReference>
<dbReference type="GeneTree" id="ENSGT00510000047791"/>
<dbReference type="Ensembl" id="ENSABRT00000009298.1">
    <property type="protein sequence ID" value="ENSABRP00000006470.1"/>
    <property type="gene ID" value="ENSABRG00000004784.1"/>
</dbReference>
<dbReference type="PANTHER" id="PTHR15598">
    <property type="entry name" value="ENHANCER OF MRNA-DECAPPING PROTEIN 4"/>
    <property type="match status" value="1"/>
</dbReference>
<protein>
    <recommendedName>
        <fullName evidence="4">Enhancer of mRNA-decapping protein 4</fullName>
    </recommendedName>
</protein>
<feature type="repeat" description="WD" evidence="10">
    <location>
        <begin position="292"/>
        <end position="325"/>
    </location>
</feature>
<accession>A0A8B9BMJ5</accession>
<dbReference type="PANTHER" id="PTHR15598:SF5">
    <property type="entry name" value="ENHANCER OF MRNA-DECAPPING PROTEIN 4"/>
    <property type="match status" value="1"/>
</dbReference>
<keyword evidence="8" id="KW-0175">Coiled coil</keyword>
<comment type="similarity">
    <text evidence="3">Belongs to the WD repeat EDC4 family.</text>
</comment>
<reference evidence="14" key="1">
    <citation type="submission" date="2025-08" db="UniProtKB">
        <authorList>
            <consortium name="Ensembl"/>
        </authorList>
    </citation>
    <scope>IDENTIFICATION</scope>
</reference>
<proteinExistence type="inferred from homology"/>
<evidence type="ECO:0000256" key="9">
    <source>
        <dbReference type="ARBA" id="ARBA00023242"/>
    </source>
</evidence>
<gene>
    <name evidence="14" type="primary">EDC4</name>
</gene>
<evidence type="ECO:0000256" key="2">
    <source>
        <dbReference type="ARBA" id="ARBA00004201"/>
    </source>
</evidence>
<dbReference type="InterPro" id="IPR001680">
    <property type="entry name" value="WD40_rpt"/>
</dbReference>
<evidence type="ECO:0000256" key="10">
    <source>
        <dbReference type="PROSITE-ProRule" id="PRU00221"/>
    </source>
</evidence>
<keyword evidence="15" id="KW-1185">Reference proteome</keyword>
<evidence type="ECO:0000313" key="14">
    <source>
        <dbReference type="Ensembl" id="ENSABRP00000006470.1"/>
    </source>
</evidence>
<dbReference type="Gene3D" id="6.10.140.270">
    <property type="match status" value="1"/>
</dbReference>
<feature type="domain" description="Enhancer of mRNA-decapping protein 4 C-terminal" evidence="13">
    <location>
        <begin position="1240"/>
        <end position="1360"/>
    </location>
</feature>
<dbReference type="InterPro" id="IPR015943">
    <property type="entry name" value="WD40/YVTN_repeat-like_dom_sf"/>
</dbReference>
<feature type="region of interest" description="Disordered" evidence="11">
    <location>
        <begin position="594"/>
        <end position="652"/>
    </location>
</feature>